<evidence type="ECO:0000313" key="1">
    <source>
        <dbReference type="EMBL" id="MFG6110514.1"/>
    </source>
</evidence>
<dbReference type="EMBL" id="JBHGCJ010000012">
    <property type="protein sequence ID" value="MFG6110514.1"/>
    <property type="molecule type" value="Genomic_DNA"/>
</dbReference>
<evidence type="ECO:0000313" key="2">
    <source>
        <dbReference type="Proteomes" id="UP001605261"/>
    </source>
</evidence>
<accession>A0ABW7D0N2</accession>
<reference evidence="1 2" key="1">
    <citation type="submission" date="2024-09" db="EMBL/GenBank/DDBJ databases">
        <authorList>
            <consortium name="All-Russian atlas of soil microorganisms"/>
            <consortium name="as a basis for the search for new antimicrobial producers and enzymes with unique properties"/>
            <person name="Sokolova E.A."/>
            <person name="Voronina E.N."/>
        </authorList>
    </citation>
    <scope>NUCLEOTIDE SEQUENCE [LARGE SCALE GENOMIC DNA]</scope>
    <source>
        <strain evidence="1 2">AF-22b-331.1</strain>
    </source>
</reference>
<comment type="caution">
    <text evidence="1">The sequence shown here is derived from an EMBL/GenBank/DDBJ whole genome shotgun (WGS) entry which is preliminary data.</text>
</comment>
<proteinExistence type="predicted"/>
<name>A0ABW7D0N2_9GAMM</name>
<organism evidence="1 2">
    <name type="scientific">Stenotrophomonas nematodicola</name>
    <dbReference type="NCBI Taxonomy" id="2656746"/>
    <lineage>
        <taxon>Bacteria</taxon>
        <taxon>Pseudomonadati</taxon>
        <taxon>Pseudomonadota</taxon>
        <taxon>Gammaproteobacteria</taxon>
        <taxon>Lysobacterales</taxon>
        <taxon>Lysobacteraceae</taxon>
        <taxon>Stenotrophomonas</taxon>
    </lineage>
</organism>
<sequence length="46" mass="5069">MILVAAERDDALKAQAAENGWGFLSKPVRPPALRALMTQVLVRHRA</sequence>
<dbReference type="Proteomes" id="UP001605261">
    <property type="component" value="Unassembled WGS sequence"/>
</dbReference>
<protein>
    <recommendedName>
        <fullName evidence="3">Response regulatory domain-containing protein</fullName>
    </recommendedName>
</protein>
<evidence type="ECO:0008006" key="3">
    <source>
        <dbReference type="Google" id="ProtNLM"/>
    </source>
</evidence>
<gene>
    <name evidence="1" type="ORF">ACEU0G_000389</name>
</gene>
<keyword evidence="2" id="KW-1185">Reference proteome</keyword>